<accession>A0A174EFF3</accession>
<protein>
    <submittedName>
        <fullName evidence="3">Maltose-binding periplasmic proteins/domains</fullName>
    </submittedName>
</protein>
<dbReference type="InterPro" id="IPR050490">
    <property type="entry name" value="Bact_solute-bd_prot1"/>
</dbReference>
<evidence type="ECO:0000259" key="2">
    <source>
        <dbReference type="Pfam" id="PF12010"/>
    </source>
</evidence>
<dbReference type="EMBL" id="CYYR01000024">
    <property type="protein sequence ID" value="CUO35468.1"/>
    <property type="molecule type" value="Genomic_DNA"/>
</dbReference>
<dbReference type="Pfam" id="PF13416">
    <property type="entry name" value="SBP_bac_8"/>
    <property type="match status" value="1"/>
</dbReference>
<feature type="signal peptide" evidence="1">
    <location>
        <begin position="1"/>
        <end position="21"/>
    </location>
</feature>
<feature type="domain" description="DUF3502" evidence="2">
    <location>
        <begin position="439"/>
        <end position="507"/>
    </location>
</feature>
<dbReference type="AlphaFoldDB" id="A0A174EFF3"/>
<dbReference type="Gene3D" id="3.40.190.10">
    <property type="entry name" value="Periplasmic binding protein-like II"/>
    <property type="match status" value="3"/>
</dbReference>
<reference evidence="3 4" key="1">
    <citation type="submission" date="2015-09" db="EMBL/GenBank/DDBJ databases">
        <authorList>
            <consortium name="Pathogen Informatics"/>
        </authorList>
    </citation>
    <scope>NUCLEOTIDE SEQUENCE [LARGE SCALE GENOMIC DNA]</scope>
    <source>
        <strain evidence="3 4">2789STDY5608835</strain>
    </source>
</reference>
<dbReference type="InterPro" id="IPR022627">
    <property type="entry name" value="DUF3502"/>
</dbReference>
<dbReference type="PANTHER" id="PTHR43649">
    <property type="entry name" value="ARABINOSE-BINDING PROTEIN-RELATED"/>
    <property type="match status" value="1"/>
</dbReference>
<sequence>MKNKRILAAVLVAAMTLGLTACGGNDSGSVNGTESGSKADGNYDQVTYAYCTFNNIPTEEDLDVVEEAINKITREKIGVEVTLQPMAISDYSSKVSLALQGGEKIDIFESLGDFNNYVATDMTYELNDLLDEYGRGIKDTVGDDWLAACTADGNIYGVPTMKPVALTPMVIYRQDIADELGIDMSQVNSMEDMTAVLKQVKEAHPDMIPLAPVQAGEVGVSTNYGQVDFLTDDRNSPTGVLVGDDLTVQDLFSTDLFKEKCDLVRSWYNDGLVMQDAATTTSAAAELMSSGNYFCYIAAYSYPEADTAASLQMQCGSNPIGAKIIGDAYLSTGDLNAVSWMIASTTDVPEAAMKFLNLTYTDADIINLLIYGIEGRDYVLNDDGTVSYPEGEDATTVPYTAQLSCGTLGNFFLMYPTAGTDPASLDWELEQNKTAKTSPAMGFTFDSSSVKTQYTAVKNVVSQYLPGLICGSLDPDTEIDKFVKALNDAGYQDILNAKQEQLDAWAAQK</sequence>
<dbReference type="RefSeq" id="WP_055302834.1">
    <property type="nucleotide sequence ID" value="NZ_CATYLF010000012.1"/>
</dbReference>
<evidence type="ECO:0000313" key="3">
    <source>
        <dbReference type="EMBL" id="CUO35468.1"/>
    </source>
</evidence>
<dbReference type="PANTHER" id="PTHR43649:SF17">
    <property type="entry name" value="ABC TRANSPORTER SOLUTE BINDING PROTEIN-SUGAR TRANSPORT"/>
    <property type="match status" value="1"/>
</dbReference>
<dbReference type="SUPFAM" id="SSF53850">
    <property type="entry name" value="Periplasmic binding protein-like II"/>
    <property type="match status" value="1"/>
</dbReference>
<keyword evidence="1" id="KW-0732">Signal</keyword>
<dbReference type="PROSITE" id="PS51257">
    <property type="entry name" value="PROKAR_LIPOPROTEIN"/>
    <property type="match status" value="1"/>
</dbReference>
<proteinExistence type="predicted"/>
<evidence type="ECO:0000256" key="1">
    <source>
        <dbReference type="SAM" id="SignalP"/>
    </source>
</evidence>
<name>A0A174EFF3_9FIRM</name>
<organism evidence="3 4">
    <name type="scientific">Roseburia inulinivorans</name>
    <dbReference type="NCBI Taxonomy" id="360807"/>
    <lineage>
        <taxon>Bacteria</taxon>
        <taxon>Bacillati</taxon>
        <taxon>Bacillota</taxon>
        <taxon>Clostridia</taxon>
        <taxon>Lachnospirales</taxon>
        <taxon>Lachnospiraceae</taxon>
        <taxon>Roseburia</taxon>
    </lineage>
</organism>
<dbReference type="Proteomes" id="UP000095395">
    <property type="component" value="Unassembled WGS sequence"/>
</dbReference>
<gene>
    <name evidence="3" type="ORF">ERS852392_02913</name>
</gene>
<dbReference type="InterPro" id="IPR006059">
    <property type="entry name" value="SBP"/>
</dbReference>
<evidence type="ECO:0000313" key="4">
    <source>
        <dbReference type="Proteomes" id="UP000095395"/>
    </source>
</evidence>
<feature type="chain" id="PRO_5038441584" evidence="1">
    <location>
        <begin position="22"/>
        <end position="509"/>
    </location>
</feature>
<dbReference type="Pfam" id="PF12010">
    <property type="entry name" value="DUF3502"/>
    <property type="match status" value="1"/>
</dbReference>